<proteinExistence type="predicted"/>
<evidence type="ECO:0000313" key="1">
    <source>
        <dbReference type="Proteomes" id="UP000095286"/>
    </source>
</evidence>
<accession>A0AC35TPN3</accession>
<organism evidence="1 2">
    <name type="scientific">Rhabditophanes sp. KR3021</name>
    <dbReference type="NCBI Taxonomy" id="114890"/>
    <lineage>
        <taxon>Eukaryota</taxon>
        <taxon>Metazoa</taxon>
        <taxon>Ecdysozoa</taxon>
        <taxon>Nematoda</taxon>
        <taxon>Chromadorea</taxon>
        <taxon>Rhabditida</taxon>
        <taxon>Tylenchina</taxon>
        <taxon>Panagrolaimomorpha</taxon>
        <taxon>Strongyloidoidea</taxon>
        <taxon>Alloionematidae</taxon>
        <taxon>Rhabditophanes</taxon>
    </lineage>
</organism>
<reference evidence="2" key="1">
    <citation type="submission" date="2016-11" db="UniProtKB">
        <authorList>
            <consortium name="WormBaseParasite"/>
        </authorList>
    </citation>
    <scope>IDENTIFICATION</scope>
    <source>
        <strain evidence="2">KR3021</strain>
    </source>
</reference>
<dbReference type="Proteomes" id="UP000095286">
    <property type="component" value="Unplaced"/>
</dbReference>
<name>A0AC35TPN3_9BILA</name>
<sequence length="113" mass="12594">MKLISSLIFSSIVICICGCTDDISSYNLCEESIASTSCTDLIANCVALDICSRLDLFDFTSKYCKFTCKFCDDSKPNVEQTTATPCVDNNEQQCHQLLNLCHVESELIMLKIK</sequence>
<dbReference type="WBParaSite" id="RSKR_0000290250.1">
    <property type="protein sequence ID" value="RSKR_0000290250.1"/>
    <property type="gene ID" value="RSKR_0000290250"/>
</dbReference>
<evidence type="ECO:0000313" key="2">
    <source>
        <dbReference type="WBParaSite" id="RSKR_0000290250.1"/>
    </source>
</evidence>
<protein>
    <submittedName>
        <fullName evidence="2">ShKT domain-containing protein</fullName>
    </submittedName>
</protein>